<feature type="domain" description="Methyl-accepting transducer" evidence="5">
    <location>
        <begin position="274"/>
        <end position="517"/>
    </location>
</feature>
<dbReference type="STRING" id="926567.TheveDRAFT_1704"/>
<dbReference type="Gene3D" id="1.10.287.950">
    <property type="entry name" value="Methyl-accepting chemotaxis protein"/>
    <property type="match status" value="1"/>
</dbReference>
<dbReference type="GO" id="GO:0016020">
    <property type="term" value="C:membrane"/>
    <property type="evidence" value="ECO:0007669"/>
    <property type="project" value="InterPro"/>
</dbReference>
<organism evidence="7 8">
    <name type="scientific">Thermanaerovibrio velox DSM 12556</name>
    <dbReference type="NCBI Taxonomy" id="926567"/>
    <lineage>
        <taxon>Bacteria</taxon>
        <taxon>Thermotogati</taxon>
        <taxon>Synergistota</taxon>
        <taxon>Synergistia</taxon>
        <taxon>Synergistales</taxon>
        <taxon>Synergistaceae</taxon>
        <taxon>Thermanaerovibrio</taxon>
    </lineage>
</organism>
<feature type="transmembrane region" description="Helical" evidence="4">
    <location>
        <begin position="188"/>
        <end position="209"/>
    </location>
</feature>
<comment type="similarity">
    <text evidence="2">Belongs to the methyl-accepting chemotaxis (MCP) protein family.</text>
</comment>
<feature type="domain" description="HAMP" evidence="6">
    <location>
        <begin position="209"/>
        <end position="262"/>
    </location>
</feature>
<keyword evidence="8" id="KW-1185">Reference proteome</keyword>
<dbReference type="CDD" id="cd06225">
    <property type="entry name" value="HAMP"/>
    <property type="match status" value="1"/>
</dbReference>
<dbReference type="Proteomes" id="UP000005730">
    <property type="component" value="Chromosome"/>
</dbReference>
<dbReference type="eggNOG" id="COG0840">
    <property type="taxonomic scope" value="Bacteria"/>
</dbReference>
<dbReference type="InterPro" id="IPR003660">
    <property type="entry name" value="HAMP_dom"/>
</dbReference>
<name>H0UQQ8_9BACT</name>
<keyword evidence="4" id="KW-1133">Transmembrane helix</keyword>
<feature type="transmembrane region" description="Helical" evidence="4">
    <location>
        <begin position="12"/>
        <end position="34"/>
    </location>
</feature>
<dbReference type="PROSITE" id="PS50111">
    <property type="entry name" value="CHEMOTAXIS_TRANSDUC_2"/>
    <property type="match status" value="1"/>
</dbReference>
<evidence type="ECO:0000259" key="6">
    <source>
        <dbReference type="PROSITE" id="PS50885"/>
    </source>
</evidence>
<dbReference type="PROSITE" id="PS50885">
    <property type="entry name" value="HAMP"/>
    <property type="match status" value="1"/>
</dbReference>
<keyword evidence="4" id="KW-0812">Transmembrane</keyword>
<dbReference type="EMBL" id="CM001377">
    <property type="protein sequence ID" value="EHM10822.1"/>
    <property type="molecule type" value="Genomic_DNA"/>
</dbReference>
<proteinExistence type="inferred from homology"/>
<reference evidence="7 8" key="1">
    <citation type="submission" date="2011-10" db="EMBL/GenBank/DDBJ databases">
        <title>The Noncontiguous Finished genome of Thermanaerovibrio velox DSM 12556.</title>
        <authorList>
            <consortium name="US DOE Joint Genome Institute (JGI-PGF)"/>
            <person name="Lucas S."/>
            <person name="Copeland A."/>
            <person name="Lapidus A."/>
            <person name="Glavina del Rio T."/>
            <person name="Dalin E."/>
            <person name="Tice H."/>
            <person name="Bruce D."/>
            <person name="Goodwin L."/>
            <person name="Pitluck S."/>
            <person name="Peters L."/>
            <person name="Mikhailova N."/>
            <person name="Teshima H."/>
            <person name="Kyrpides N."/>
            <person name="Mavromatis K."/>
            <person name="Ivanova N."/>
            <person name="Markowitz V."/>
            <person name="Cheng J.-F."/>
            <person name="Hugenholtz P."/>
            <person name="Woyke T."/>
            <person name="Wu D."/>
            <person name="Spring S."/>
            <person name="Brambilla E.-M."/>
            <person name="Klenk H.-P."/>
            <person name="Eisen J.A."/>
        </authorList>
    </citation>
    <scope>NUCLEOTIDE SEQUENCE [LARGE SCALE GENOMIC DNA]</scope>
    <source>
        <strain evidence="7 8">DSM 12556</strain>
    </source>
</reference>
<dbReference type="SMART" id="SM00304">
    <property type="entry name" value="HAMP"/>
    <property type="match status" value="2"/>
</dbReference>
<dbReference type="GO" id="GO:0007165">
    <property type="term" value="P:signal transduction"/>
    <property type="evidence" value="ECO:0007669"/>
    <property type="project" value="UniProtKB-KW"/>
</dbReference>
<dbReference type="Gene3D" id="6.10.340.10">
    <property type="match status" value="1"/>
</dbReference>
<protein>
    <submittedName>
        <fullName evidence="7">Methyl-accepting chemotaxis protein</fullName>
    </submittedName>
</protein>
<dbReference type="Pfam" id="PF00672">
    <property type="entry name" value="HAMP"/>
    <property type="match status" value="1"/>
</dbReference>
<keyword evidence="1 3" id="KW-0807">Transducer</keyword>
<evidence type="ECO:0000256" key="3">
    <source>
        <dbReference type="PROSITE-ProRule" id="PRU00284"/>
    </source>
</evidence>
<evidence type="ECO:0000313" key="7">
    <source>
        <dbReference type="EMBL" id="EHM10822.1"/>
    </source>
</evidence>
<dbReference type="SMART" id="SM00283">
    <property type="entry name" value="MA"/>
    <property type="match status" value="1"/>
</dbReference>
<dbReference type="RefSeq" id="WP_006584316.1">
    <property type="nucleotide sequence ID" value="NZ_CM001377.1"/>
</dbReference>
<dbReference type="HOGENOM" id="CLU_000445_107_27_0"/>
<dbReference type="PANTHER" id="PTHR32089:SF112">
    <property type="entry name" value="LYSOZYME-LIKE PROTEIN-RELATED"/>
    <property type="match status" value="1"/>
</dbReference>
<evidence type="ECO:0000256" key="4">
    <source>
        <dbReference type="SAM" id="Phobius"/>
    </source>
</evidence>
<dbReference type="Pfam" id="PF00015">
    <property type="entry name" value="MCPsignal"/>
    <property type="match status" value="1"/>
</dbReference>
<accession>H0UQQ8</accession>
<dbReference type="PANTHER" id="PTHR32089">
    <property type="entry name" value="METHYL-ACCEPTING CHEMOTAXIS PROTEIN MCPB"/>
    <property type="match status" value="1"/>
</dbReference>
<evidence type="ECO:0000313" key="8">
    <source>
        <dbReference type="Proteomes" id="UP000005730"/>
    </source>
</evidence>
<dbReference type="InterPro" id="IPR004089">
    <property type="entry name" value="MCPsignal_dom"/>
</dbReference>
<evidence type="ECO:0000256" key="2">
    <source>
        <dbReference type="ARBA" id="ARBA00029447"/>
    </source>
</evidence>
<dbReference type="OrthoDB" id="1225at2"/>
<keyword evidence="4" id="KW-0472">Membrane</keyword>
<dbReference type="AlphaFoldDB" id="H0UQQ8"/>
<dbReference type="SUPFAM" id="SSF58104">
    <property type="entry name" value="Methyl-accepting chemotaxis protein (MCP) signaling domain"/>
    <property type="match status" value="1"/>
</dbReference>
<evidence type="ECO:0000259" key="5">
    <source>
        <dbReference type="PROSITE" id="PS50111"/>
    </source>
</evidence>
<evidence type="ECO:0000256" key="1">
    <source>
        <dbReference type="ARBA" id="ARBA00023224"/>
    </source>
</evidence>
<sequence length="589" mass="62478">MLRFLRSFSVAFRVWALVVIGCLGLASMGAVLFWKLGGAKEVARAMYQVGGVGLFHAGEAKFNLAAGEIGLYRGLMVQGAEREACFAEGRRALGAALESLKAYEGTIELDQRSREAHKEAVEALKGMMDVLDEASRLSDGDVQAFLAQARGRTERAVAAMAALEEGAKRVLDQENAKVEEESRRAYRIGWAVALSVLVLELLLAVATALSITRPLRELGGAVKHMAEELDLSFKAPDRFKDEIGELYTNVEYLCGRVGGALLEIRSLACGVSGEAESFSAMAEETNAAVQETRASADMSISGLEDLASGAEEINASVEEVASAASLAATKSTEVAEQVVKAKEQQDAGMGFVRQAVESIVTVADKARSSMEMVEKLHERAKAIQTIVSQIGGIADQTNLLALNAAIEAARAGEHGRGFAVVAEEVRKLAEESAQAARSISDIAEAISRDLNVVVESVEENAKGADEVEALSRKVLEAFEVINQSLNGISMAAQDMAATAEEEAASAQEIASAVQAMTERIREVAQSAEVVKHQMGDVGSAAEQVAQGAVSLTELVRRINVELDRFRVEEGAKGRDSVPALVGSAVPLPA</sequence>
<gene>
    <name evidence="7" type="ORF">TheveDRAFT_1704</name>
</gene>